<comment type="caution">
    <text evidence="2">The sequence shown here is derived from an EMBL/GenBank/DDBJ whole genome shotgun (WGS) entry which is preliminary data.</text>
</comment>
<proteinExistence type="predicted"/>
<evidence type="ECO:0000313" key="2">
    <source>
        <dbReference type="EMBL" id="MDN7528158.1"/>
    </source>
</evidence>
<sequence length="122" mass="13485">MTWNDAAFVGGPWGRREIRGRGGAFVRGRFPEPLEKIDLDGAALDTRVFHTLVRMRQGVPHMERRPRDRDERHGGTPQAVCGGGRLRSIELKNALAVAAKYRACELAVHATPRDANGGDFIP</sequence>
<dbReference type="EMBL" id="JAUJQL010000033">
    <property type="protein sequence ID" value="MDN7528158.1"/>
    <property type="molecule type" value="Genomic_DNA"/>
</dbReference>
<feature type="compositionally biased region" description="Basic and acidic residues" evidence="1">
    <location>
        <begin position="61"/>
        <end position="74"/>
    </location>
</feature>
<gene>
    <name evidence="2" type="ORF">QZM70_34980</name>
</gene>
<protein>
    <submittedName>
        <fullName evidence="2">Uncharacterized protein</fullName>
    </submittedName>
</protein>
<dbReference type="Proteomes" id="UP001172217">
    <property type="component" value="Unassembled WGS sequence"/>
</dbReference>
<dbReference type="RefSeq" id="WP_227745847.1">
    <property type="nucleotide sequence ID" value="NZ_JAUJQL010000033.1"/>
</dbReference>
<evidence type="ECO:0000313" key="3">
    <source>
        <dbReference type="Proteomes" id="UP001172217"/>
    </source>
</evidence>
<organism evidence="2 3">
    <name type="scientific">Burkholderia orbicola</name>
    <dbReference type="NCBI Taxonomy" id="2978683"/>
    <lineage>
        <taxon>Bacteria</taxon>
        <taxon>Pseudomonadati</taxon>
        <taxon>Pseudomonadota</taxon>
        <taxon>Betaproteobacteria</taxon>
        <taxon>Burkholderiales</taxon>
        <taxon>Burkholderiaceae</taxon>
        <taxon>Burkholderia</taxon>
        <taxon>Burkholderia cepacia complex</taxon>
    </lineage>
</organism>
<reference evidence="2" key="1">
    <citation type="submission" date="2023-07" db="EMBL/GenBank/DDBJ databases">
        <title>A collection of bacterial strains from the Burkholderia cepacia Research Laboratory and Repository.</title>
        <authorList>
            <person name="Lipuma J."/>
            <person name="Spilker T."/>
            <person name="Caverly L."/>
        </authorList>
    </citation>
    <scope>NUCLEOTIDE SEQUENCE</scope>
    <source>
        <strain evidence="2">AU45194</strain>
    </source>
</reference>
<name>A0ABT8P3B3_9BURK</name>
<evidence type="ECO:0000256" key="1">
    <source>
        <dbReference type="SAM" id="MobiDB-lite"/>
    </source>
</evidence>
<keyword evidence="3" id="KW-1185">Reference proteome</keyword>
<feature type="region of interest" description="Disordered" evidence="1">
    <location>
        <begin position="58"/>
        <end position="83"/>
    </location>
</feature>
<accession>A0ABT8P3B3</accession>